<feature type="binding site" evidence="6">
    <location>
        <position position="347"/>
    </location>
    <ligand>
        <name>D-dopa</name>
        <dbReference type="ChEBI" id="CHEBI:149689"/>
    </ligand>
</feature>
<organism evidence="8 9">
    <name type="scientific">Gymnopilus junonius</name>
    <name type="common">Spectacular rustgill mushroom</name>
    <name type="synonym">Gymnopilus spectabilis subsp. junonius</name>
    <dbReference type="NCBI Taxonomy" id="109634"/>
    <lineage>
        <taxon>Eukaryota</taxon>
        <taxon>Fungi</taxon>
        <taxon>Dikarya</taxon>
        <taxon>Basidiomycota</taxon>
        <taxon>Agaricomycotina</taxon>
        <taxon>Agaricomycetes</taxon>
        <taxon>Agaricomycetidae</taxon>
        <taxon>Agaricales</taxon>
        <taxon>Agaricineae</taxon>
        <taxon>Hymenogastraceae</taxon>
        <taxon>Gymnopilus</taxon>
    </lineage>
</organism>
<accession>A0A9P5NRR7</accession>
<dbReference type="InterPro" id="IPR006076">
    <property type="entry name" value="FAD-dep_OxRdtase"/>
</dbReference>
<dbReference type="Gene3D" id="3.30.9.10">
    <property type="entry name" value="D-Amino Acid Oxidase, subunit A, domain 2"/>
    <property type="match status" value="1"/>
</dbReference>
<dbReference type="SUPFAM" id="SSF51971">
    <property type="entry name" value="Nucleotide-binding domain"/>
    <property type="match status" value="1"/>
</dbReference>
<evidence type="ECO:0000256" key="6">
    <source>
        <dbReference type="PIRSR" id="PIRSR000189-1"/>
    </source>
</evidence>
<evidence type="ECO:0000259" key="7">
    <source>
        <dbReference type="Pfam" id="PF01266"/>
    </source>
</evidence>
<feature type="binding site" evidence="6">
    <location>
        <begin position="56"/>
        <end position="57"/>
    </location>
    <ligand>
        <name>FAD</name>
        <dbReference type="ChEBI" id="CHEBI:57692"/>
    </ligand>
</feature>
<dbReference type="InterPro" id="IPR023209">
    <property type="entry name" value="DAO"/>
</dbReference>
<dbReference type="SUPFAM" id="SSF54373">
    <property type="entry name" value="FAD-linked reductases, C-terminal domain"/>
    <property type="match status" value="1"/>
</dbReference>
<dbReference type="Gene3D" id="3.40.50.720">
    <property type="entry name" value="NAD(P)-binding Rossmann-like Domain"/>
    <property type="match status" value="1"/>
</dbReference>
<sequence length="377" mass="41864">MAALPEAPVLAKKEIVVLGAGVVGLTTALKLQRQENYQVTVVSELIPSDPKSIKYTSPWAGAHHVYNPLKESEPERYGFEEETFNVMWELSESGTHSEESFLRITQTEYFFNDRAKPDPLEKMPNFRHLREDELLPGAKSGYEFSTVTIDVPVYLNYLLMQFLAYGGRIIRGTVQHVNQILEGGTRLFSGGSTRDPLPDAVVVCAGIGARFLGGVEDKDVYPVRGQTVLVRAPWVRFGRTVTLDDSGAVTYIIPRRSSDVIVGGTRASDDWYPRVRPETSEDILKRGFELCPELAPPEVRAVRKPTIDDILPHVVAEGCGLRPARKGGIRLEIEWEIPVIHNYGHGGYGYQTSWGCASKVLKLLDEALGIQSVPKTN</sequence>
<keyword evidence="3" id="KW-0285">Flavoprotein</keyword>
<evidence type="ECO:0000256" key="1">
    <source>
        <dbReference type="ARBA" id="ARBA00001974"/>
    </source>
</evidence>
<dbReference type="PROSITE" id="PS00677">
    <property type="entry name" value="DAO"/>
    <property type="match status" value="1"/>
</dbReference>
<protein>
    <submittedName>
        <fullName evidence="8">D-amino-acid oxidase</fullName>
    </submittedName>
</protein>
<dbReference type="InterPro" id="IPR006181">
    <property type="entry name" value="D-amino_acid_oxidase_CS"/>
</dbReference>
<dbReference type="GO" id="GO:0019478">
    <property type="term" value="P:D-amino acid catabolic process"/>
    <property type="evidence" value="ECO:0007669"/>
    <property type="project" value="TreeGrafter"/>
</dbReference>
<evidence type="ECO:0000256" key="4">
    <source>
        <dbReference type="ARBA" id="ARBA00022827"/>
    </source>
</evidence>
<dbReference type="EMBL" id="JADNYJ010000017">
    <property type="protein sequence ID" value="KAF8906782.1"/>
    <property type="molecule type" value="Genomic_DNA"/>
</dbReference>
<evidence type="ECO:0000256" key="3">
    <source>
        <dbReference type="ARBA" id="ARBA00022630"/>
    </source>
</evidence>
<comment type="caution">
    <text evidence="8">The sequence shown here is derived from an EMBL/GenBank/DDBJ whole genome shotgun (WGS) entry which is preliminary data.</text>
</comment>
<dbReference type="OrthoDB" id="2015447at2759"/>
<name>A0A9P5NRR7_GYMJU</name>
<feature type="domain" description="FAD dependent oxidoreductase" evidence="7">
    <location>
        <begin position="15"/>
        <end position="358"/>
    </location>
</feature>
<evidence type="ECO:0000313" key="8">
    <source>
        <dbReference type="EMBL" id="KAF8906782.1"/>
    </source>
</evidence>
<keyword evidence="9" id="KW-1185">Reference proteome</keyword>
<evidence type="ECO:0000256" key="2">
    <source>
        <dbReference type="ARBA" id="ARBA00006730"/>
    </source>
</evidence>
<feature type="binding site" evidence="6">
    <location>
        <position position="251"/>
    </location>
    <ligand>
        <name>D-dopa</name>
        <dbReference type="ChEBI" id="CHEBI:149689"/>
    </ligand>
</feature>
<evidence type="ECO:0000256" key="5">
    <source>
        <dbReference type="ARBA" id="ARBA00023002"/>
    </source>
</evidence>
<comment type="similarity">
    <text evidence="2">Belongs to the DAMOX/DASOX family.</text>
</comment>
<dbReference type="PANTHER" id="PTHR11530:SF11">
    <property type="entry name" value="D-ASPARTATE OXIDASE"/>
    <property type="match status" value="1"/>
</dbReference>
<feature type="binding site" evidence="6">
    <location>
        <position position="174"/>
    </location>
    <ligand>
        <name>FAD</name>
        <dbReference type="ChEBI" id="CHEBI:57692"/>
    </ligand>
</feature>
<dbReference type="PANTHER" id="PTHR11530">
    <property type="entry name" value="D-AMINO ACID OXIDASE"/>
    <property type="match status" value="1"/>
</dbReference>
<dbReference type="GO" id="GO:0003884">
    <property type="term" value="F:D-amino-acid oxidase activity"/>
    <property type="evidence" value="ECO:0007669"/>
    <property type="project" value="InterPro"/>
</dbReference>
<keyword evidence="4 6" id="KW-0274">FAD</keyword>
<reference evidence="8" key="1">
    <citation type="submission" date="2020-11" db="EMBL/GenBank/DDBJ databases">
        <authorList>
            <consortium name="DOE Joint Genome Institute"/>
            <person name="Ahrendt S."/>
            <person name="Riley R."/>
            <person name="Andreopoulos W."/>
            <person name="LaButti K."/>
            <person name="Pangilinan J."/>
            <person name="Ruiz-duenas F.J."/>
            <person name="Barrasa J.M."/>
            <person name="Sanchez-Garcia M."/>
            <person name="Camarero S."/>
            <person name="Miyauchi S."/>
            <person name="Serrano A."/>
            <person name="Linde D."/>
            <person name="Babiker R."/>
            <person name="Drula E."/>
            <person name="Ayuso-Fernandez I."/>
            <person name="Pacheco R."/>
            <person name="Padilla G."/>
            <person name="Ferreira P."/>
            <person name="Barriuso J."/>
            <person name="Kellner H."/>
            <person name="Castanera R."/>
            <person name="Alfaro M."/>
            <person name="Ramirez L."/>
            <person name="Pisabarro A.G."/>
            <person name="Kuo A."/>
            <person name="Tritt A."/>
            <person name="Lipzen A."/>
            <person name="He G."/>
            <person name="Yan M."/>
            <person name="Ng V."/>
            <person name="Cullen D."/>
            <person name="Martin F."/>
            <person name="Rosso M.-N."/>
            <person name="Henrissat B."/>
            <person name="Hibbett D."/>
            <person name="Martinez A.T."/>
            <person name="Grigoriev I.V."/>
        </authorList>
    </citation>
    <scope>NUCLEOTIDE SEQUENCE</scope>
    <source>
        <strain evidence="8">AH 44721</strain>
    </source>
</reference>
<gene>
    <name evidence="8" type="ORF">CPB84DRAFT_1813704</name>
</gene>
<dbReference type="Pfam" id="PF01266">
    <property type="entry name" value="DAO"/>
    <property type="match status" value="1"/>
</dbReference>
<dbReference type="GO" id="GO:0005737">
    <property type="term" value="C:cytoplasm"/>
    <property type="evidence" value="ECO:0007669"/>
    <property type="project" value="TreeGrafter"/>
</dbReference>
<dbReference type="GO" id="GO:0071949">
    <property type="term" value="F:FAD binding"/>
    <property type="evidence" value="ECO:0007669"/>
    <property type="project" value="InterPro"/>
</dbReference>
<evidence type="ECO:0000313" key="9">
    <source>
        <dbReference type="Proteomes" id="UP000724874"/>
    </source>
</evidence>
<dbReference type="Proteomes" id="UP000724874">
    <property type="component" value="Unassembled WGS sequence"/>
</dbReference>
<feature type="binding site" evidence="6">
    <location>
        <position position="322"/>
    </location>
    <ligand>
        <name>D-dopa</name>
        <dbReference type="ChEBI" id="CHEBI:149689"/>
    </ligand>
</feature>
<dbReference type="PIRSF" id="PIRSF000189">
    <property type="entry name" value="D-aa_oxidase"/>
    <property type="match status" value="1"/>
</dbReference>
<proteinExistence type="inferred from homology"/>
<comment type="cofactor">
    <cofactor evidence="1 6">
        <name>FAD</name>
        <dbReference type="ChEBI" id="CHEBI:57692"/>
    </cofactor>
</comment>
<keyword evidence="5" id="KW-0560">Oxidoreductase</keyword>
<dbReference type="AlphaFoldDB" id="A0A9P5NRR7"/>